<organism evidence="1 2">
    <name type="scientific">Rhizobium sophorae</name>
    <dbReference type="NCBI Taxonomy" id="1535242"/>
    <lineage>
        <taxon>Bacteria</taxon>
        <taxon>Pseudomonadati</taxon>
        <taxon>Pseudomonadota</taxon>
        <taxon>Alphaproteobacteria</taxon>
        <taxon>Hyphomicrobiales</taxon>
        <taxon>Rhizobiaceae</taxon>
        <taxon>Rhizobium/Agrobacterium group</taxon>
        <taxon>Rhizobium</taxon>
    </lineage>
</organism>
<evidence type="ECO:0000313" key="1">
    <source>
        <dbReference type="EMBL" id="NNU41091.1"/>
    </source>
</evidence>
<dbReference type="RefSeq" id="WP_130794355.1">
    <property type="nucleotide sequence ID" value="NZ_JABFCN010000062.1"/>
</dbReference>
<dbReference type="NCBIfam" id="TIGR02459">
    <property type="entry name" value="CbtB"/>
    <property type="match status" value="1"/>
</dbReference>
<proteinExistence type="predicted"/>
<dbReference type="Proteomes" id="UP000519972">
    <property type="component" value="Unassembled WGS sequence"/>
</dbReference>
<evidence type="ECO:0000313" key="2">
    <source>
        <dbReference type="Proteomes" id="UP000519972"/>
    </source>
</evidence>
<reference evidence="1 2" key="1">
    <citation type="submission" date="2020-02" db="EMBL/GenBank/DDBJ databases">
        <authorList>
            <person name="Sun Q."/>
        </authorList>
    </citation>
    <scope>NUCLEOTIDE SEQUENCE [LARGE SCALE GENOMIC DNA]</scope>
    <source>
        <strain evidence="1 2">CCBAU 03386</strain>
    </source>
</reference>
<dbReference type="AlphaFoldDB" id="A0A7Y3SCF5"/>
<sequence length="57" mass="5756">MTTITATSHASTASRAAGLLGTALLGVLLIAGVGFASMPAVHDATHDVRHTLSFPCH</sequence>
<dbReference type="InterPro" id="IPR012667">
    <property type="entry name" value="CbtB_put"/>
</dbReference>
<keyword evidence="2" id="KW-1185">Reference proteome</keyword>
<dbReference type="Pfam" id="PF09489">
    <property type="entry name" value="CbtB"/>
    <property type="match status" value="1"/>
</dbReference>
<comment type="caution">
    <text evidence="1">The sequence shown here is derived from an EMBL/GenBank/DDBJ whole genome shotgun (WGS) entry which is preliminary data.</text>
</comment>
<name>A0A7Y3SCF5_9HYPH</name>
<accession>A0A7Y3SCF5</accession>
<protein>
    <submittedName>
        <fullName evidence="1">CbtB-domain containing protein</fullName>
    </submittedName>
</protein>
<dbReference type="EMBL" id="JABFCN010000062">
    <property type="protein sequence ID" value="NNU41091.1"/>
    <property type="molecule type" value="Genomic_DNA"/>
</dbReference>
<gene>
    <name evidence="1" type="ORF">G9X64_32360</name>
</gene>